<evidence type="ECO:0000313" key="2">
    <source>
        <dbReference type="Proteomes" id="UP001176806"/>
    </source>
</evidence>
<reference evidence="1" key="1">
    <citation type="submission" date="2023-07" db="EMBL/GenBank/DDBJ databases">
        <title>Two novel species in the genus Flavivirga.</title>
        <authorList>
            <person name="Kwon K."/>
        </authorList>
    </citation>
    <scope>NUCLEOTIDE SEQUENCE</scope>
    <source>
        <strain evidence="1">KACC 14158</strain>
    </source>
</reference>
<organism evidence="1 2">
    <name type="scientific">Flavivirga jejuensis</name>
    <dbReference type="NCBI Taxonomy" id="870487"/>
    <lineage>
        <taxon>Bacteria</taxon>
        <taxon>Pseudomonadati</taxon>
        <taxon>Bacteroidota</taxon>
        <taxon>Flavobacteriia</taxon>
        <taxon>Flavobacteriales</taxon>
        <taxon>Flavobacteriaceae</taxon>
        <taxon>Flavivirga</taxon>
    </lineage>
</organism>
<name>A0ABT8WJ06_9FLAO</name>
<dbReference type="EMBL" id="JAUOEL010000001">
    <property type="protein sequence ID" value="MDO5973139.1"/>
    <property type="molecule type" value="Genomic_DNA"/>
</dbReference>
<dbReference type="RefSeq" id="WP_303300208.1">
    <property type="nucleotide sequence ID" value="NZ_BAABDA010000042.1"/>
</dbReference>
<dbReference type="Proteomes" id="UP001176806">
    <property type="component" value="Unassembled WGS sequence"/>
</dbReference>
<keyword evidence="2" id="KW-1185">Reference proteome</keyword>
<comment type="caution">
    <text evidence="1">The sequence shown here is derived from an EMBL/GenBank/DDBJ whole genome shotgun (WGS) entry which is preliminary data.</text>
</comment>
<proteinExistence type="predicted"/>
<evidence type="ECO:0000313" key="1">
    <source>
        <dbReference type="EMBL" id="MDO5973139.1"/>
    </source>
</evidence>
<accession>A0ABT8WJ06</accession>
<gene>
    <name evidence="1" type="ORF">Q4Q40_03000</name>
</gene>
<protein>
    <submittedName>
        <fullName evidence="1">Uncharacterized protein</fullName>
    </submittedName>
</protein>
<sequence length="80" mass="9053">MIGLHALLHIDDKDHAIHCSVCDYTIVYNLTPKLTPDSQDFTIENPEFSTRRESIKNYNFIASSNLASGQFFSRPPPSLL</sequence>